<dbReference type="HOGENOM" id="CLU_258296_0_0_1"/>
<feature type="compositionally biased region" description="Low complexity" evidence="1">
    <location>
        <begin position="913"/>
        <end position="960"/>
    </location>
</feature>
<accession>K1RBH8</accession>
<feature type="compositionally biased region" description="Polar residues" evidence="1">
    <location>
        <begin position="961"/>
        <end position="975"/>
    </location>
</feature>
<protein>
    <submittedName>
        <fullName evidence="2">Uncharacterized protein</fullName>
    </submittedName>
</protein>
<feature type="region of interest" description="Disordered" evidence="1">
    <location>
        <begin position="862"/>
        <end position="975"/>
    </location>
</feature>
<proteinExistence type="predicted"/>
<feature type="region of interest" description="Disordered" evidence="1">
    <location>
        <begin position="720"/>
        <end position="757"/>
    </location>
</feature>
<feature type="compositionally biased region" description="Polar residues" evidence="1">
    <location>
        <begin position="902"/>
        <end position="912"/>
    </location>
</feature>
<feature type="compositionally biased region" description="Low complexity" evidence="1">
    <location>
        <begin position="726"/>
        <end position="757"/>
    </location>
</feature>
<name>K1RBH8_MAGGI</name>
<sequence length="1342" mass="148156">MDAVRNIVFIAVLISVCDGTYFFKHKKHILPPIHHFPHVHPHPHPHPHFHHHPHPHGVGEHGPFHKFHGFKHVKTIIYPKILPLPKPVMYKTFLMRKYSLPPNFHVHIPLNKKMYGHAHGPFKPHTHYADKPMYLKKRKMKKVFKPKLPYSGGYGKYPVGRGKIPRMPGSVMQLQTNMFLPTGILPPSTFVPSKKPGVNKYELWLRKINEWMLRNKNTAKGVPQKVNNRRVVNTIHNNVPFAVQKPIIQKPRTRKQNKGIIANFVVVKPPFVRKSEEPAGLGIPVSEKPKTLITNSILETPKLQNMELQPTAPVVGIPINLDNIGPPFDINVIGDQGQSALPPPIDIVNDPAPGTVGGGDMIEVGLPIDLTPESFGPHPATPPNILVDGIPKEPTLNSIVPLPGNLNELLTDVADLSHFPKLDLSNEPLIIEPVGPVPPARLPLDIQPFPWDASGIPFPPEVIPRSSNKEKEPYVMKPLEPIIKIIGRDRVKRKNETIFVPKPALNDTEPSYIIKDSSAESDTISTTVPQTQPTTTTARYRTTTLTLPPLPVMEIREFEHLDVSPEPTTTTPQSTESPLPPSSDVPLPDPGILFNGTKGDGQHNLDMVDQIIEREQTNDTAFFKYKPHEYNISFPYLILHGPNSGQSPKGSQFETKTTTAKTIITTTPEKTKTTPGVRLFTTTIPTPVINNQVNEEIVLDFMADKYPQSSRADVVLDYSTPDRDTTTQTQQGFSPKTTSSTSGLTTTTDQITSSTATPTTTRILTSLKPTTTTTIRTTSTTAEATTSLPATAARIPSTPELAEMIVAATSTTQSPTTQPTPSTTTEDYYVETETPVYDYVTHPYEWLDNVTFVYEDISNTTQQTTQTMAETTTTTTTTTLINEPSEETPTTTQSSPILESLEFSSKPTTSMMESKSTKQTTTPESETQTTQTTTTMTTTTQQQESSPSTTISSTETPSTPGIKTTASTEGPSTTEGPKICQQTYCKIGYECTEKSTWLCPRDEPEANCQCSQGCRVGQMFIPLGESYYLDECGSFCSCFNLYGKAECQKLKCVNKTADDPVGKPSNYTGISIGGVIYIPVQRVRIPNKNKETPSDDGFTYGISIGGVIYIPKRNHTNDPLDKNSDWTSGISLGGVIYVPSRDHTNGQDGHSNNENMIDGNSSWTKGISIGGIIYVPVHKRKKTFQEKNKEFEKIYDKTKFADADVITVESPYGTTRGITIGGVIYIPKQKNTESVQFLGEVQPNSKEAKNETSPVKVEYPLGWSSGISIGGIIYVPVRQRKQVQENPVYKIPEVKTEPDKKNGTPYLTRTSGIHIGGIINVPVAKRSSIKSLKIKKMDPAFG</sequence>
<organism evidence="2">
    <name type="scientific">Magallana gigas</name>
    <name type="common">Pacific oyster</name>
    <name type="synonym">Crassostrea gigas</name>
    <dbReference type="NCBI Taxonomy" id="29159"/>
    <lineage>
        <taxon>Eukaryota</taxon>
        <taxon>Metazoa</taxon>
        <taxon>Spiralia</taxon>
        <taxon>Lophotrochozoa</taxon>
        <taxon>Mollusca</taxon>
        <taxon>Bivalvia</taxon>
        <taxon>Autobranchia</taxon>
        <taxon>Pteriomorphia</taxon>
        <taxon>Ostreida</taxon>
        <taxon>Ostreoidea</taxon>
        <taxon>Ostreidae</taxon>
        <taxon>Magallana</taxon>
    </lineage>
</organism>
<reference evidence="2" key="1">
    <citation type="journal article" date="2012" name="Nature">
        <title>The oyster genome reveals stress adaptation and complexity of shell formation.</title>
        <authorList>
            <person name="Zhang G."/>
            <person name="Fang X."/>
            <person name="Guo X."/>
            <person name="Li L."/>
            <person name="Luo R."/>
            <person name="Xu F."/>
            <person name="Yang P."/>
            <person name="Zhang L."/>
            <person name="Wang X."/>
            <person name="Qi H."/>
            <person name="Xiong Z."/>
            <person name="Que H."/>
            <person name="Xie Y."/>
            <person name="Holland P.W."/>
            <person name="Paps J."/>
            <person name="Zhu Y."/>
            <person name="Wu F."/>
            <person name="Chen Y."/>
            <person name="Wang J."/>
            <person name="Peng C."/>
            <person name="Meng J."/>
            <person name="Yang L."/>
            <person name="Liu J."/>
            <person name="Wen B."/>
            <person name="Zhang N."/>
            <person name="Huang Z."/>
            <person name="Zhu Q."/>
            <person name="Feng Y."/>
            <person name="Mount A."/>
            <person name="Hedgecock D."/>
            <person name="Xu Z."/>
            <person name="Liu Y."/>
            <person name="Domazet-Loso T."/>
            <person name="Du Y."/>
            <person name="Sun X."/>
            <person name="Zhang S."/>
            <person name="Liu B."/>
            <person name="Cheng P."/>
            <person name="Jiang X."/>
            <person name="Li J."/>
            <person name="Fan D."/>
            <person name="Wang W."/>
            <person name="Fu W."/>
            <person name="Wang T."/>
            <person name="Wang B."/>
            <person name="Zhang J."/>
            <person name="Peng Z."/>
            <person name="Li Y."/>
            <person name="Li N."/>
            <person name="Wang J."/>
            <person name="Chen M."/>
            <person name="He Y."/>
            <person name="Tan F."/>
            <person name="Song X."/>
            <person name="Zheng Q."/>
            <person name="Huang R."/>
            <person name="Yang H."/>
            <person name="Du X."/>
            <person name="Chen L."/>
            <person name="Yang M."/>
            <person name="Gaffney P.M."/>
            <person name="Wang S."/>
            <person name="Luo L."/>
            <person name="She Z."/>
            <person name="Ming Y."/>
            <person name="Huang W."/>
            <person name="Zhang S."/>
            <person name="Huang B."/>
            <person name="Zhang Y."/>
            <person name="Qu T."/>
            <person name="Ni P."/>
            <person name="Miao G."/>
            <person name="Wang J."/>
            <person name="Wang Q."/>
            <person name="Steinberg C.E."/>
            <person name="Wang H."/>
            <person name="Li N."/>
            <person name="Qian L."/>
            <person name="Zhang G."/>
            <person name="Li Y."/>
            <person name="Yang H."/>
            <person name="Liu X."/>
            <person name="Wang J."/>
            <person name="Yin Y."/>
            <person name="Wang J."/>
        </authorList>
    </citation>
    <scope>NUCLEOTIDE SEQUENCE [LARGE SCALE GENOMIC DNA]</scope>
    <source>
        <strain evidence="2">05x7-T-G4-1.051#20</strain>
    </source>
</reference>
<feature type="region of interest" description="Disordered" evidence="1">
    <location>
        <begin position="564"/>
        <end position="588"/>
    </location>
</feature>
<feature type="compositionally biased region" description="Pro residues" evidence="1">
    <location>
        <begin position="578"/>
        <end position="588"/>
    </location>
</feature>
<dbReference type="InParanoid" id="K1RBH8"/>
<gene>
    <name evidence="2" type="ORF">CGI_10025917</name>
</gene>
<evidence type="ECO:0000256" key="1">
    <source>
        <dbReference type="SAM" id="MobiDB-lite"/>
    </source>
</evidence>
<dbReference type="EMBL" id="JH817665">
    <property type="protein sequence ID" value="EKC38565.1"/>
    <property type="molecule type" value="Genomic_DNA"/>
</dbReference>
<evidence type="ECO:0000313" key="2">
    <source>
        <dbReference type="EMBL" id="EKC38565.1"/>
    </source>
</evidence>
<feature type="compositionally biased region" description="Low complexity" evidence="1">
    <location>
        <begin position="887"/>
        <end position="896"/>
    </location>
</feature>
<feature type="compositionally biased region" description="Low complexity" evidence="1">
    <location>
        <begin position="564"/>
        <end position="577"/>
    </location>
</feature>
<feature type="compositionally biased region" description="Low complexity" evidence="1">
    <location>
        <begin position="862"/>
        <end position="879"/>
    </location>
</feature>